<evidence type="ECO:0000313" key="3">
    <source>
        <dbReference type="Proteomes" id="UP000318681"/>
    </source>
</evidence>
<dbReference type="PANTHER" id="PTHR35006">
    <property type="entry name" value="GLYOXALASE FAMILY PROTEIN (AFU_ORTHOLOGUE AFUA_5G14830)"/>
    <property type="match status" value="1"/>
</dbReference>
<dbReference type="SUPFAM" id="SSF54593">
    <property type="entry name" value="Glyoxalase/Bleomycin resistance protein/Dihydroxybiphenyl dioxygenase"/>
    <property type="match status" value="1"/>
</dbReference>
<evidence type="ECO:0000259" key="1">
    <source>
        <dbReference type="PROSITE" id="PS51819"/>
    </source>
</evidence>
<feature type="domain" description="VOC" evidence="1">
    <location>
        <begin position="1"/>
        <end position="121"/>
    </location>
</feature>
<dbReference type="EMBL" id="VNIM01000012">
    <property type="protein sequence ID" value="TVV76256.1"/>
    <property type="molecule type" value="Genomic_DNA"/>
</dbReference>
<evidence type="ECO:0000313" key="2">
    <source>
        <dbReference type="EMBL" id="TVV76256.1"/>
    </source>
</evidence>
<sequence>MLTHVTLGTDDIAGARRFYDATMGALGLGRIMDGDIFSIWGGEKPAVVVRTPLNGEPATYANGGTVGFSAPGRAAVDAFHAAALANGGSCEGPPGPREMAGGLYGAYVRDPAGNKMCAFSYEQE</sequence>
<organism evidence="2 3">
    <name type="scientific">Alterirhizorhabdus solaris</name>
    <dbReference type="NCBI Taxonomy" id="2529389"/>
    <lineage>
        <taxon>Bacteria</taxon>
        <taxon>Pseudomonadati</taxon>
        <taxon>Pseudomonadota</taxon>
        <taxon>Alphaproteobacteria</taxon>
        <taxon>Sphingomonadales</taxon>
        <taxon>Rhizorhabdaceae</taxon>
        <taxon>Alterirhizorhabdus</taxon>
    </lineage>
</organism>
<dbReference type="OrthoDB" id="9807407at2"/>
<dbReference type="Proteomes" id="UP000318681">
    <property type="component" value="Unassembled WGS sequence"/>
</dbReference>
<gene>
    <name evidence="2" type="ORF">FOY91_04960</name>
</gene>
<reference evidence="2 3" key="1">
    <citation type="submission" date="2019-07" db="EMBL/GenBank/DDBJ databases">
        <title>Sphingomonas solaris sp. nov., isolated from a solar panel from Boston, Massachusetts.</title>
        <authorList>
            <person name="Tanner K."/>
            <person name="Pascual J."/>
            <person name="Mancuso C."/>
            <person name="Pereto J."/>
            <person name="Khalil A."/>
            <person name="Vilanova C."/>
        </authorList>
    </citation>
    <scope>NUCLEOTIDE SEQUENCE [LARGE SCALE GENOMIC DNA]</scope>
    <source>
        <strain evidence="2 3">R4DWN</strain>
    </source>
</reference>
<dbReference type="CDD" id="cd07262">
    <property type="entry name" value="VOC_like"/>
    <property type="match status" value="1"/>
</dbReference>
<dbReference type="InterPro" id="IPR029068">
    <property type="entry name" value="Glyas_Bleomycin-R_OHBP_Dase"/>
</dbReference>
<dbReference type="PANTHER" id="PTHR35006:SF1">
    <property type="entry name" value="BLL2941 PROTEIN"/>
    <property type="match status" value="1"/>
</dbReference>
<protein>
    <submittedName>
        <fullName evidence="2">VOC family protein</fullName>
    </submittedName>
</protein>
<dbReference type="Gene3D" id="3.10.180.10">
    <property type="entry name" value="2,3-Dihydroxybiphenyl 1,2-Dioxygenase, domain 1"/>
    <property type="match status" value="1"/>
</dbReference>
<accession>A0A558RA49</accession>
<dbReference type="InterPro" id="IPR037523">
    <property type="entry name" value="VOC_core"/>
</dbReference>
<dbReference type="PROSITE" id="PS51819">
    <property type="entry name" value="VOC"/>
    <property type="match status" value="1"/>
</dbReference>
<dbReference type="RefSeq" id="WP_145148751.1">
    <property type="nucleotide sequence ID" value="NZ_VNIM01000012.1"/>
</dbReference>
<name>A0A558RA49_9SPHN</name>
<dbReference type="Pfam" id="PF00903">
    <property type="entry name" value="Glyoxalase"/>
    <property type="match status" value="1"/>
</dbReference>
<dbReference type="AlphaFoldDB" id="A0A558RA49"/>
<keyword evidence="3" id="KW-1185">Reference proteome</keyword>
<proteinExistence type="predicted"/>
<dbReference type="InterPro" id="IPR004360">
    <property type="entry name" value="Glyas_Fos-R_dOase_dom"/>
</dbReference>
<comment type="caution">
    <text evidence="2">The sequence shown here is derived from an EMBL/GenBank/DDBJ whole genome shotgun (WGS) entry which is preliminary data.</text>
</comment>